<evidence type="ECO:0000256" key="2">
    <source>
        <dbReference type="ARBA" id="ARBA00022741"/>
    </source>
</evidence>
<dbReference type="InterPro" id="IPR006703">
    <property type="entry name" value="G_AIG1"/>
</dbReference>
<evidence type="ECO:0000313" key="6">
    <source>
        <dbReference type="EMBL" id="KAG5278458.1"/>
    </source>
</evidence>
<evidence type="ECO:0000256" key="3">
    <source>
        <dbReference type="ARBA" id="ARBA00023134"/>
    </source>
</evidence>
<sequence length="619" mass="71604">MSQEKHPCQREMQVVVVGGNQSGKTTLINSVLGQPEPESRSRTVNCMRREGRVDGRKLIFIDTPGWWRNFPLTDTAEFKKQELVLSLSMCPPGPHAFILVIDTHTSFTEKNRRSVEEHLGLFGEKVWEHTIVVSIGINRSQYQHDDTDDGPMRWVIDKCTNRYLIFENERMINPQLMLEMIESIIAKNNGGYFPVDEKVLKDVEEARKENQEKARSRCLRVKRQKEILSKQAHSLSEIQILLLGWVCSGKTSAKNIILNRKEIVGRRQTIQTESKSRDEGKKITVVDTPGWWKYFSAQFTPDWVKTELKRSVTLNGKNPHAILLAVPADTTFREEQRKITEDNMRMFGEQVWRHTIVLFTSGDLLGDTSIEEHIESEGEPLRWVIEKCGNRYHVLGKDQSRESLQAAELLEKIEEMVAGNSLFSLHPETQTPEVEEMSFEPDETNADMVRFLDKEWSKMDKEMEDTMTKMYSQNVAQKGKKSMDGHTDFHNNKQPSDTSEEEKLSTECAGPQTTYQSTSESEGKARQAKKEVPQKRRRHESHEDPLEKMRETLQREWGRREVTVTERFQGILSESLVLSSEADEHERELCRRKVQTWLSSTCTSGYDTEEDVIVENEHR</sequence>
<keyword evidence="3" id="KW-0342">GTP-binding</keyword>
<dbReference type="SUPFAM" id="SSF52540">
    <property type="entry name" value="P-loop containing nucleoside triphosphate hydrolases"/>
    <property type="match status" value="2"/>
</dbReference>
<feature type="domain" description="AIG1-type G" evidence="5">
    <location>
        <begin position="9"/>
        <end position="224"/>
    </location>
</feature>
<organism evidence="6 7">
    <name type="scientific">Alosa alosa</name>
    <name type="common">allis shad</name>
    <dbReference type="NCBI Taxonomy" id="278164"/>
    <lineage>
        <taxon>Eukaryota</taxon>
        <taxon>Metazoa</taxon>
        <taxon>Chordata</taxon>
        <taxon>Craniata</taxon>
        <taxon>Vertebrata</taxon>
        <taxon>Euteleostomi</taxon>
        <taxon>Actinopterygii</taxon>
        <taxon>Neopterygii</taxon>
        <taxon>Teleostei</taxon>
        <taxon>Clupei</taxon>
        <taxon>Clupeiformes</taxon>
        <taxon>Clupeoidei</taxon>
        <taxon>Clupeidae</taxon>
        <taxon>Alosa</taxon>
    </lineage>
</organism>
<dbReference type="FunFam" id="3.40.50.300:FF:001809">
    <property type="entry name" value="Si:ch1073-365p7.2"/>
    <property type="match status" value="1"/>
</dbReference>
<dbReference type="Proteomes" id="UP000823561">
    <property type="component" value="Chromosome 7"/>
</dbReference>
<keyword evidence="7" id="KW-1185">Reference proteome</keyword>
<dbReference type="InterPro" id="IPR027417">
    <property type="entry name" value="P-loop_NTPase"/>
</dbReference>
<accession>A0AAV6GTI5</accession>
<dbReference type="PROSITE" id="PS51720">
    <property type="entry name" value="G_AIG1"/>
    <property type="match status" value="2"/>
</dbReference>
<proteinExistence type="inferred from homology"/>
<keyword evidence="2" id="KW-0547">Nucleotide-binding</keyword>
<evidence type="ECO:0000313" key="7">
    <source>
        <dbReference type="Proteomes" id="UP000823561"/>
    </source>
</evidence>
<feature type="compositionally biased region" description="Basic and acidic residues" evidence="4">
    <location>
        <begin position="521"/>
        <end position="548"/>
    </location>
</feature>
<comment type="similarity">
    <text evidence="1">Belongs to the TRAFAC class TrmE-Era-EngA-EngB-Septin-like GTPase superfamily. AIG1/Toc34/Toc159-like paraseptin GTPase family. IAN subfamily.</text>
</comment>
<dbReference type="InterPro" id="IPR045058">
    <property type="entry name" value="GIMA/IAN/Toc"/>
</dbReference>
<reference evidence="6" key="1">
    <citation type="submission" date="2020-10" db="EMBL/GenBank/DDBJ databases">
        <title>Chromosome-scale genome assembly of the Allis shad, Alosa alosa.</title>
        <authorList>
            <person name="Margot Z."/>
            <person name="Christophe K."/>
            <person name="Cabau C."/>
            <person name="Louis A."/>
            <person name="Berthelot C."/>
            <person name="Parey E."/>
            <person name="Roest Crollius H."/>
            <person name="Montfort J."/>
            <person name="Robinson-Rechavi M."/>
            <person name="Bucao C."/>
            <person name="Bouchez O."/>
            <person name="Gislard M."/>
            <person name="Lluch J."/>
            <person name="Milhes M."/>
            <person name="Lampietro C."/>
            <person name="Lopez Roques C."/>
            <person name="Donnadieu C."/>
            <person name="Braasch I."/>
            <person name="Desvignes T."/>
            <person name="Postlethwait J."/>
            <person name="Bobe J."/>
            <person name="Guiguen Y."/>
        </authorList>
    </citation>
    <scope>NUCLEOTIDE SEQUENCE</scope>
    <source>
        <strain evidence="6">M-15738</strain>
        <tissue evidence="6">Blood</tissue>
    </source>
</reference>
<feature type="compositionally biased region" description="Polar residues" evidence="4">
    <location>
        <begin position="511"/>
        <end position="520"/>
    </location>
</feature>
<feature type="region of interest" description="Disordered" evidence="4">
    <location>
        <begin position="475"/>
        <end position="548"/>
    </location>
</feature>
<feature type="compositionally biased region" description="Basic and acidic residues" evidence="4">
    <location>
        <begin position="481"/>
        <end position="491"/>
    </location>
</feature>
<dbReference type="PANTHER" id="PTHR10903">
    <property type="entry name" value="GTPASE, IMAP FAMILY MEMBER-RELATED"/>
    <property type="match status" value="1"/>
</dbReference>
<dbReference type="EMBL" id="JADWDJ010000007">
    <property type="protein sequence ID" value="KAG5278458.1"/>
    <property type="molecule type" value="Genomic_DNA"/>
</dbReference>
<dbReference type="AlphaFoldDB" id="A0AAV6GTI5"/>
<dbReference type="GO" id="GO:0005525">
    <property type="term" value="F:GTP binding"/>
    <property type="evidence" value="ECO:0007669"/>
    <property type="project" value="UniProtKB-KW"/>
</dbReference>
<dbReference type="Gene3D" id="3.40.50.300">
    <property type="entry name" value="P-loop containing nucleotide triphosphate hydrolases"/>
    <property type="match status" value="2"/>
</dbReference>
<dbReference type="PANTHER" id="PTHR10903:SF107">
    <property type="entry name" value="GTPASE IMAP FAMILY MEMBER 4-LIKE-RELATED"/>
    <property type="match status" value="1"/>
</dbReference>
<name>A0AAV6GTI5_9TELE</name>
<evidence type="ECO:0000256" key="4">
    <source>
        <dbReference type="SAM" id="MobiDB-lite"/>
    </source>
</evidence>
<protein>
    <recommendedName>
        <fullName evidence="5">AIG1-type G domain-containing protein</fullName>
    </recommendedName>
</protein>
<evidence type="ECO:0000256" key="1">
    <source>
        <dbReference type="ARBA" id="ARBA00008535"/>
    </source>
</evidence>
<gene>
    <name evidence="6" type="ORF">AALO_G00099190</name>
</gene>
<comment type="caution">
    <text evidence="6">The sequence shown here is derived from an EMBL/GenBank/DDBJ whole genome shotgun (WGS) entry which is preliminary data.</text>
</comment>
<evidence type="ECO:0000259" key="5">
    <source>
        <dbReference type="PROSITE" id="PS51720"/>
    </source>
</evidence>
<dbReference type="Pfam" id="PF04548">
    <property type="entry name" value="AIG1"/>
    <property type="match status" value="2"/>
</dbReference>
<feature type="domain" description="AIG1-type G" evidence="5">
    <location>
        <begin position="235"/>
        <end position="435"/>
    </location>
</feature>